<dbReference type="InterPro" id="IPR016032">
    <property type="entry name" value="Sig_transdc_resp-reg_C-effctor"/>
</dbReference>
<proteinExistence type="predicted"/>
<dbReference type="GO" id="GO:0006355">
    <property type="term" value="P:regulation of DNA-templated transcription"/>
    <property type="evidence" value="ECO:0007669"/>
    <property type="project" value="InterPro"/>
</dbReference>
<dbReference type="InterPro" id="IPR051677">
    <property type="entry name" value="AfsR-DnrI-RedD_regulator"/>
</dbReference>
<protein>
    <submittedName>
        <fullName evidence="4">Transcriptional regulatory protein, C terminal</fullName>
    </submittedName>
</protein>
<organism evidence="4 5">
    <name type="scientific">Nocardiopsis flavescens</name>
    <dbReference type="NCBI Taxonomy" id="758803"/>
    <lineage>
        <taxon>Bacteria</taxon>
        <taxon>Bacillati</taxon>
        <taxon>Actinomycetota</taxon>
        <taxon>Actinomycetes</taxon>
        <taxon>Streptosporangiales</taxon>
        <taxon>Nocardiopsidaceae</taxon>
        <taxon>Nocardiopsis</taxon>
    </lineage>
</organism>
<dbReference type="Gene3D" id="1.10.10.10">
    <property type="entry name" value="Winged helix-like DNA-binding domain superfamily/Winged helix DNA-binding domain"/>
    <property type="match status" value="1"/>
</dbReference>
<accession>A0A1M6JSD4</accession>
<keyword evidence="1 2" id="KW-0238">DNA-binding</keyword>
<evidence type="ECO:0000256" key="2">
    <source>
        <dbReference type="PROSITE-ProRule" id="PRU01091"/>
    </source>
</evidence>
<evidence type="ECO:0000313" key="4">
    <source>
        <dbReference type="EMBL" id="SHJ49530.1"/>
    </source>
</evidence>
<dbReference type="PANTHER" id="PTHR35807:SF1">
    <property type="entry name" value="TRANSCRIPTIONAL REGULATOR REDD"/>
    <property type="match status" value="1"/>
</dbReference>
<evidence type="ECO:0000313" key="5">
    <source>
        <dbReference type="Proteomes" id="UP000184452"/>
    </source>
</evidence>
<dbReference type="GO" id="GO:0003677">
    <property type="term" value="F:DNA binding"/>
    <property type="evidence" value="ECO:0007669"/>
    <property type="project" value="UniProtKB-UniRule"/>
</dbReference>
<reference evidence="4 5" key="1">
    <citation type="submission" date="2016-11" db="EMBL/GenBank/DDBJ databases">
        <authorList>
            <person name="Jaros S."/>
            <person name="Januszkiewicz K."/>
            <person name="Wedrychowicz H."/>
        </authorList>
    </citation>
    <scope>NUCLEOTIDE SEQUENCE [LARGE SCALE GENOMIC DNA]</scope>
    <source>
        <strain evidence="4 5">CGMCC 4.5723</strain>
    </source>
</reference>
<dbReference type="Proteomes" id="UP000184452">
    <property type="component" value="Unassembled WGS sequence"/>
</dbReference>
<dbReference type="GO" id="GO:0000160">
    <property type="term" value="P:phosphorelay signal transduction system"/>
    <property type="evidence" value="ECO:0007669"/>
    <property type="project" value="InterPro"/>
</dbReference>
<sequence>MTVEISVLGDIRTRIDGHTVDLGHLRRQAVFVALLADANHTVPLDRLIDRAWGPHPPPSARTSLYSYISRLRTALATAGNDATLDRRPGGYTLTLSDTALHTADLHRFRHLTTRARNTTDHTALPLLEEALGLWHTNQPLG</sequence>
<feature type="non-terminal residue" evidence="4">
    <location>
        <position position="141"/>
    </location>
</feature>
<dbReference type="AlphaFoldDB" id="A0A1M6JSD4"/>
<feature type="domain" description="OmpR/PhoB-type" evidence="3">
    <location>
        <begin position="1"/>
        <end position="95"/>
    </location>
</feature>
<dbReference type="InterPro" id="IPR036388">
    <property type="entry name" value="WH-like_DNA-bd_sf"/>
</dbReference>
<keyword evidence="5" id="KW-1185">Reference proteome</keyword>
<dbReference type="PANTHER" id="PTHR35807">
    <property type="entry name" value="TRANSCRIPTIONAL REGULATOR REDD-RELATED"/>
    <property type="match status" value="1"/>
</dbReference>
<evidence type="ECO:0000256" key="1">
    <source>
        <dbReference type="ARBA" id="ARBA00023125"/>
    </source>
</evidence>
<dbReference type="SUPFAM" id="SSF46894">
    <property type="entry name" value="C-terminal effector domain of the bipartite response regulators"/>
    <property type="match status" value="1"/>
</dbReference>
<gene>
    <name evidence="4" type="ORF">SAMN05421803_106243</name>
</gene>
<evidence type="ECO:0000259" key="3">
    <source>
        <dbReference type="PROSITE" id="PS51755"/>
    </source>
</evidence>
<name>A0A1M6JSD4_9ACTN</name>
<dbReference type="SMART" id="SM00862">
    <property type="entry name" value="Trans_reg_C"/>
    <property type="match status" value="1"/>
</dbReference>
<dbReference type="EMBL" id="FQZK01000006">
    <property type="protein sequence ID" value="SHJ49530.1"/>
    <property type="molecule type" value="Genomic_DNA"/>
</dbReference>
<dbReference type="InterPro" id="IPR001867">
    <property type="entry name" value="OmpR/PhoB-type_DNA-bd"/>
</dbReference>
<feature type="DNA-binding region" description="OmpR/PhoB-type" evidence="2">
    <location>
        <begin position="1"/>
        <end position="95"/>
    </location>
</feature>
<dbReference type="PROSITE" id="PS51755">
    <property type="entry name" value="OMPR_PHOB"/>
    <property type="match status" value="1"/>
</dbReference>